<name>A0A813HW79_POLGL</name>
<keyword evidence="2" id="KW-1185">Reference proteome</keyword>
<sequence>MQGGSVSALPARLQLQPACLPAPSLEFGPASPHHSSQIGRPQQAICGVLQIGRLDVDVDAAMVVARPCCGSSGGRLHSH</sequence>
<evidence type="ECO:0000313" key="1">
    <source>
        <dbReference type="EMBL" id="CAE8641979.1"/>
    </source>
</evidence>
<accession>A0A813HW79</accession>
<gene>
    <name evidence="1" type="ORF">PGLA1383_LOCUS56542</name>
</gene>
<dbReference type="AlphaFoldDB" id="A0A813HW79"/>
<dbReference type="Proteomes" id="UP000654075">
    <property type="component" value="Unassembled WGS sequence"/>
</dbReference>
<reference evidence="1" key="1">
    <citation type="submission" date="2021-02" db="EMBL/GenBank/DDBJ databases">
        <authorList>
            <person name="Dougan E. K."/>
            <person name="Rhodes N."/>
            <person name="Thang M."/>
            <person name="Chan C."/>
        </authorList>
    </citation>
    <scope>NUCLEOTIDE SEQUENCE</scope>
</reference>
<feature type="non-terminal residue" evidence="1">
    <location>
        <position position="79"/>
    </location>
</feature>
<protein>
    <submittedName>
        <fullName evidence="1">Uncharacterized protein</fullName>
    </submittedName>
</protein>
<comment type="caution">
    <text evidence="1">The sequence shown here is derived from an EMBL/GenBank/DDBJ whole genome shotgun (WGS) entry which is preliminary data.</text>
</comment>
<organism evidence="1 2">
    <name type="scientific">Polarella glacialis</name>
    <name type="common">Dinoflagellate</name>
    <dbReference type="NCBI Taxonomy" id="89957"/>
    <lineage>
        <taxon>Eukaryota</taxon>
        <taxon>Sar</taxon>
        <taxon>Alveolata</taxon>
        <taxon>Dinophyceae</taxon>
        <taxon>Suessiales</taxon>
        <taxon>Suessiaceae</taxon>
        <taxon>Polarella</taxon>
    </lineage>
</organism>
<evidence type="ECO:0000313" key="2">
    <source>
        <dbReference type="Proteomes" id="UP000654075"/>
    </source>
</evidence>
<dbReference type="EMBL" id="CAJNNV010033059">
    <property type="protein sequence ID" value="CAE8641979.1"/>
    <property type="molecule type" value="Genomic_DNA"/>
</dbReference>
<proteinExistence type="predicted"/>